<dbReference type="AlphaFoldDB" id="A0A564YTS0"/>
<dbReference type="InterPro" id="IPR008936">
    <property type="entry name" value="Rho_GTPase_activation_prot"/>
</dbReference>
<evidence type="ECO:0000259" key="2">
    <source>
        <dbReference type="PROSITE" id="PS50238"/>
    </source>
</evidence>
<dbReference type="SUPFAM" id="SSF48350">
    <property type="entry name" value="GTPase activation domain, GAP"/>
    <property type="match status" value="1"/>
</dbReference>
<dbReference type="Pfam" id="PF00620">
    <property type="entry name" value="RhoGAP"/>
    <property type="match status" value="1"/>
</dbReference>
<dbReference type="PANTHER" id="PTHR12659">
    <property type="entry name" value="RHO-TYPE GTPASE ACTIVATING PROTEIN"/>
    <property type="match status" value="1"/>
</dbReference>
<dbReference type="Gene3D" id="1.10.555.10">
    <property type="entry name" value="Rho GTPase activation protein"/>
    <property type="match status" value="1"/>
</dbReference>
<feature type="compositionally biased region" description="Basic and acidic residues" evidence="1">
    <location>
        <begin position="74"/>
        <end position="97"/>
    </location>
</feature>
<dbReference type="GO" id="GO:0007165">
    <property type="term" value="P:signal transduction"/>
    <property type="evidence" value="ECO:0007669"/>
    <property type="project" value="InterPro"/>
</dbReference>
<organism evidence="3 4">
    <name type="scientific">Hymenolepis diminuta</name>
    <name type="common">Rat tapeworm</name>
    <dbReference type="NCBI Taxonomy" id="6216"/>
    <lineage>
        <taxon>Eukaryota</taxon>
        <taxon>Metazoa</taxon>
        <taxon>Spiralia</taxon>
        <taxon>Lophotrochozoa</taxon>
        <taxon>Platyhelminthes</taxon>
        <taxon>Cestoda</taxon>
        <taxon>Eucestoda</taxon>
        <taxon>Cyclophyllidea</taxon>
        <taxon>Hymenolepididae</taxon>
        <taxon>Hymenolepis</taxon>
    </lineage>
</organism>
<dbReference type="InterPro" id="IPR000198">
    <property type="entry name" value="RhoGAP_dom"/>
</dbReference>
<feature type="compositionally biased region" description="Basic and acidic residues" evidence="1">
    <location>
        <begin position="146"/>
        <end position="157"/>
    </location>
</feature>
<proteinExistence type="predicted"/>
<evidence type="ECO:0000313" key="4">
    <source>
        <dbReference type="Proteomes" id="UP000321570"/>
    </source>
</evidence>
<dbReference type="PANTHER" id="PTHR12659:SF7">
    <property type="entry name" value="CROSSVEINLESS C, ISOFORM C"/>
    <property type="match status" value="1"/>
</dbReference>
<protein>
    <recommendedName>
        <fullName evidence="2">Rho-GAP domain-containing protein</fullName>
    </recommendedName>
</protein>
<feature type="compositionally biased region" description="Low complexity" evidence="1">
    <location>
        <begin position="887"/>
        <end position="896"/>
    </location>
</feature>
<dbReference type="GO" id="GO:0035023">
    <property type="term" value="P:regulation of Rho protein signal transduction"/>
    <property type="evidence" value="ECO:0007669"/>
    <property type="project" value="TreeGrafter"/>
</dbReference>
<reference evidence="3 4" key="1">
    <citation type="submission" date="2019-07" db="EMBL/GenBank/DDBJ databases">
        <authorList>
            <person name="Jastrzebski P J."/>
            <person name="Paukszto L."/>
            <person name="Jastrzebski P J."/>
        </authorList>
    </citation>
    <scope>NUCLEOTIDE SEQUENCE [LARGE SCALE GENOMIC DNA]</scope>
    <source>
        <strain evidence="3 4">WMS-il1</strain>
    </source>
</reference>
<feature type="region of interest" description="Disordered" evidence="1">
    <location>
        <begin position="68"/>
        <end position="97"/>
    </location>
</feature>
<sequence>SGVRNPKSVKTSPSSGPHKDQKESVNRSSGRELSPNRRPISPPLIKQEDVDDAQRELTSQIHDLVNLECSSVAKKAEQMKKSSYKDRSPREPPKDEKAFSFLRVRQHQFRWSERHQRSSPYSAMRPPALKGPEEVKESEITPGIDESSKPDDFEEGKVEPASRIISMLIPHMQDGIPIWVFSAGQLNVLRRMAQTQLTLTHERVCPSNRLIKWRIGRKTSQSKTSTSATPQATPESSQQELSQPPVSIVLNQQTESSPCDDKPSPLSSTLTSSESENSPNAVKTPDSTNDESAFWPELKEGVGSSTDLVAVNSYGASRSFTGPLFGRTLTFWQHRVGYPFPPCICNMLSYLQQAEHAAHGIFRRAGGKLRVQALREKIEKDIYWNSFEEWQPYDVADLLKQFFRELPECLLTNKLSSTLINIFHHAPEACSIDLLRLAMVSLPDENRIALQSLLHFLYALSLRCSLTQMSALNLAICLAPSLFHFSNLMGSSTSASPLLVNFSSRRRKKFDPLGGIDSKDLAEQAAAQKCLCALITYAPNIFVVTESIVLKTRLDSERIDIPRLSTLLSSADGDANVWLKQQVEILLRECGSPLAGAVSTNNVSGVGTTSGGNSMVCAGTGSLGPPSKGSAGKSYWSSLPKEALKTYSTDSGEGEKLSGFEIAVNKLPKSNNQQYSPGSISPFIRTWRCSLLFPVKDPQLIADKYWNDRVSWDENLLRAEVMEELVPEKVQIHRILFNALPPQPARECRLLRGRQVLLKSRHASFSAPYTMDSSVNPEDATVMGVAIVSTSVNHGIVVPEVPQELMPSAHFSKEHLIVERTIVDSRAACRVTIISEADIKGFSQEWYSSQWGHYLLRRLLALRHCFAQSPDSLQASDSTPPSPPSNSIPVSSASPPRILVPIPSSTTKSESEDQSDQSIDEDSSQEEATQILSEAF</sequence>
<feature type="compositionally biased region" description="Acidic residues" evidence="1">
    <location>
        <begin position="912"/>
        <end position="925"/>
    </location>
</feature>
<feature type="domain" description="Rho-GAP" evidence="2">
    <location>
        <begin position="327"/>
        <end position="542"/>
    </location>
</feature>
<feature type="compositionally biased region" description="Low complexity" evidence="1">
    <location>
        <begin position="218"/>
        <end position="237"/>
    </location>
</feature>
<keyword evidence="4" id="KW-1185">Reference proteome</keyword>
<evidence type="ECO:0000256" key="1">
    <source>
        <dbReference type="SAM" id="MobiDB-lite"/>
    </source>
</evidence>
<dbReference type="GO" id="GO:0005096">
    <property type="term" value="F:GTPase activator activity"/>
    <property type="evidence" value="ECO:0007669"/>
    <property type="project" value="TreeGrafter"/>
</dbReference>
<dbReference type="Proteomes" id="UP000321570">
    <property type="component" value="Unassembled WGS sequence"/>
</dbReference>
<dbReference type="PROSITE" id="PS50238">
    <property type="entry name" value="RHOGAP"/>
    <property type="match status" value="1"/>
</dbReference>
<dbReference type="GO" id="GO:0030036">
    <property type="term" value="P:actin cytoskeleton organization"/>
    <property type="evidence" value="ECO:0007669"/>
    <property type="project" value="TreeGrafter"/>
</dbReference>
<feature type="region of interest" description="Disordered" evidence="1">
    <location>
        <begin position="871"/>
        <end position="936"/>
    </location>
</feature>
<feature type="region of interest" description="Disordered" evidence="1">
    <location>
        <begin position="112"/>
        <end position="157"/>
    </location>
</feature>
<gene>
    <name evidence="3" type="ORF">WMSIL1_LOCUS9580</name>
</gene>
<feature type="non-terminal residue" evidence="3">
    <location>
        <position position="1"/>
    </location>
</feature>
<dbReference type="SUPFAM" id="SSF55961">
    <property type="entry name" value="Bet v1-like"/>
    <property type="match status" value="1"/>
</dbReference>
<dbReference type="SMART" id="SM00324">
    <property type="entry name" value="RhoGAP"/>
    <property type="match status" value="1"/>
</dbReference>
<feature type="compositionally biased region" description="Basic and acidic residues" evidence="1">
    <location>
        <begin position="46"/>
        <end position="55"/>
    </location>
</feature>
<dbReference type="EMBL" id="CABIJS010000388">
    <property type="protein sequence ID" value="VUZ50671.1"/>
    <property type="molecule type" value="Genomic_DNA"/>
</dbReference>
<feature type="region of interest" description="Disordered" evidence="1">
    <location>
        <begin position="1"/>
        <end position="56"/>
    </location>
</feature>
<accession>A0A564YTS0</accession>
<feature type="compositionally biased region" description="Polar residues" evidence="1">
    <location>
        <begin position="238"/>
        <end position="257"/>
    </location>
</feature>
<dbReference type="InterPro" id="IPR023393">
    <property type="entry name" value="START-like_dom_sf"/>
</dbReference>
<feature type="compositionally biased region" description="Low complexity" evidence="1">
    <location>
        <begin position="264"/>
        <end position="280"/>
    </location>
</feature>
<dbReference type="Gene3D" id="3.30.530.20">
    <property type="match status" value="1"/>
</dbReference>
<feature type="region of interest" description="Disordered" evidence="1">
    <location>
        <begin position="215"/>
        <end position="293"/>
    </location>
</feature>
<name>A0A564YTS0_HYMDI</name>
<evidence type="ECO:0000313" key="3">
    <source>
        <dbReference type="EMBL" id="VUZ50671.1"/>
    </source>
</evidence>